<evidence type="ECO:0000313" key="1">
    <source>
        <dbReference type="EMBL" id="JAH88002.1"/>
    </source>
</evidence>
<reference evidence="1" key="2">
    <citation type="journal article" date="2015" name="Fish Shellfish Immunol.">
        <title>Early steps in the European eel (Anguilla anguilla)-Vibrio vulnificus interaction in the gills: Role of the RtxA13 toxin.</title>
        <authorList>
            <person name="Callol A."/>
            <person name="Pajuelo D."/>
            <person name="Ebbesson L."/>
            <person name="Teles M."/>
            <person name="MacKenzie S."/>
            <person name="Amaro C."/>
        </authorList>
    </citation>
    <scope>NUCLEOTIDE SEQUENCE</scope>
</reference>
<dbReference type="AlphaFoldDB" id="A0A0E9WCD2"/>
<reference evidence="1" key="1">
    <citation type="submission" date="2014-11" db="EMBL/GenBank/DDBJ databases">
        <authorList>
            <person name="Amaro Gonzalez C."/>
        </authorList>
    </citation>
    <scope>NUCLEOTIDE SEQUENCE</scope>
</reference>
<dbReference type="EMBL" id="GBXM01020575">
    <property type="protein sequence ID" value="JAH88002.1"/>
    <property type="molecule type" value="Transcribed_RNA"/>
</dbReference>
<organism evidence="1">
    <name type="scientific">Anguilla anguilla</name>
    <name type="common">European freshwater eel</name>
    <name type="synonym">Muraena anguilla</name>
    <dbReference type="NCBI Taxonomy" id="7936"/>
    <lineage>
        <taxon>Eukaryota</taxon>
        <taxon>Metazoa</taxon>
        <taxon>Chordata</taxon>
        <taxon>Craniata</taxon>
        <taxon>Vertebrata</taxon>
        <taxon>Euteleostomi</taxon>
        <taxon>Actinopterygii</taxon>
        <taxon>Neopterygii</taxon>
        <taxon>Teleostei</taxon>
        <taxon>Anguilliformes</taxon>
        <taxon>Anguillidae</taxon>
        <taxon>Anguilla</taxon>
    </lineage>
</organism>
<accession>A0A0E9WCD2</accession>
<sequence>MVKRNAAYLALPANCRFCLVLFQSCQAVGSLQHLAGKRFVCSACV</sequence>
<name>A0A0E9WCD2_ANGAN</name>
<protein>
    <submittedName>
        <fullName evidence="1">Uncharacterized protein</fullName>
    </submittedName>
</protein>
<proteinExistence type="predicted"/>